<reference evidence="3" key="1">
    <citation type="submission" date="2010-07" db="EMBL/GenBank/DDBJ databases">
        <title>The genome sequence of Gaeumannomyces graminis var. tritici strain R3-111a-1.</title>
        <authorList>
            <consortium name="The Broad Institute Genome Sequencing Platform"/>
            <person name="Ma L.-J."/>
            <person name="Dead R."/>
            <person name="Young S."/>
            <person name="Zeng Q."/>
            <person name="Koehrsen M."/>
            <person name="Alvarado L."/>
            <person name="Berlin A."/>
            <person name="Chapman S.B."/>
            <person name="Chen Z."/>
            <person name="Freedman E."/>
            <person name="Gellesch M."/>
            <person name="Goldberg J."/>
            <person name="Griggs A."/>
            <person name="Gujja S."/>
            <person name="Heilman E.R."/>
            <person name="Heiman D."/>
            <person name="Hepburn T."/>
            <person name="Howarth C."/>
            <person name="Jen D."/>
            <person name="Larson L."/>
            <person name="Mehta T."/>
            <person name="Neiman D."/>
            <person name="Pearson M."/>
            <person name="Roberts A."/>
            <person name="Saif S."/>
            <person name="Shea T."/>
            <person name="Shenoy N."/>
            <person name="Sisk P."/>
            <person name="Stolte C."/>
            <person name="Sykes S."/>
            <person name="Walk T."/>
            <person name="White J."/>
            <person name="Yandava C."/>
            <person name="Haas B."/>
            <person name="Nusbaum C."/>
            <person name="Birren B."/>
        </authorList>
    </citation>
    <scope>NUCLEOTIDE SEQUENCE [LARGE SCALE GENOMIC DNA]</scope>
    <source>
        <strain evidence="3">R3-111a-1</strain>
    </source>
</reference>
<dbReference type="HOGENOM" id="CLU_2346812_0_0_1"/>
<name>J3PDY6_GAET3</name>
<proteinExistence type="predicted"/>
<evidence type="ECO:0000313" key="2">
    <source>
        <dbReference type="EnsemblFungi" id="EJT70686"/>
    </source>
</evidence>
<dbReference type="AlphaFoldDB" id="J3PDY6"/>
<keyword evidence="3" id="KW-1185">Reference proteome</keyword>
<gene>
    <name evidence="2" type="primary">20352167</name>
    <name evidence="1" type="ORF">GGTG_11709</name>
</gene>
<dbReference type="EMBL" id="GL385401">
    <property type="protein sequence ID" value="EJT70686.1"/>
    <property type="molecule type" value="Genomic_DNA"/>
</dbReference>
<reference evidence="2" key="5">
    <citation type="submission" date="2018-04" db="UniProtKB">
        <authorList>
            <consortium name="EnsemblFungi"/>
        </authorList>
    </citation>
    <scope>IDENTIFICATION</scope>
    <source>
        <strain evidence="2">R3-111a-1</strain>
    </source>
</reference>
<reference evidence="1" key="3">
    <citation type="submission" date="2010-09" db="EMBL/GenBank/DDBJ databases">
        <title>Annotation of Gaeumannomyces graminis var. tritici R3-111a-1.</title>
        <authorList>
            <consortium name="The Broad Institute Genome Sequencing Platform"/>
            <person name="Ma L.-J."/>
            <person name="Dead R."/>
            <person name="Young S.K."/>
            <person name="Zeng Q."/>
            <person name="Gargeya S."/>
            <person name="Fitzgerald M."/>
            <person name="Haas B."/>
            <person name="Abouelleil A."/>
            <person name="Alvarado L."/>
            <person name="Arachchi H.M."/>
            <person name="Berlin A."/>
            <person name="Brown A."/>
            <person name="Chapman S.B."/>
            <person name="Chen Z."/>
            <person name="Dunbar C."/>
            <person name="Freedman E."/>
            <person name="Gearin G."/>
            <person name="Gellesch M."/>
            <person name="Goldberg J."/>
            <person name="Griggs A."/>
            <person name="Gujja S."/>
            <person name="Heiman D."/>
            <person name="Howarth C."/>
            <person name="Larson L."/>
            <person name="Lui A."/>
            <person name="MacDonald P.J.P."/>
            <person name="Mehta T."/>
            <person name="Montmayeur A."/>
            <person name="Murphy C."/>
            <person name="Neiman D."/>
            <person name="Pearson M."/>
            <person name="Priest M."/>
            <person name="Roberts A."/>
            <person name="Saif S."/>
            <person name="Shea T."/>
            <person name="Shenoy N."/>
            <person name="Sisk P."/>
            <person name="Stolte C."/>
            <person name="Sykes S."/>
            <person name="Yandava C."/>
            <person name="Wortman J."/>
            <person name="Nusbaum C."/>
            <person name="Birren B."/>
        </authorList>
    </citation>
    <scope>NUCLEOTIDE SEQUENCE</scope>
    <source>
        <strain evidence="1">R3-111a-1</strain>
    </source>
</reference>
<dbReference type="Proteomes" id="UP000006039">
    <property type="component" value="Unassembled WGS sequence"/>
</dbReference>
<evidence type="ECO:0000313" key="3">
    <source>
        <dbReference type="Proteomes" id="UP000006039"/>
    </source>
</evidence>
<accession>J3PDY6</accession>
<reference evidence="1" key="2">
    <citation type="submission" date="2010-07" db="EMBL/GenBank/DDBJ databases">
        <authorList>
            <consortium name="The Broad Institute Genome Sequencing Platform"/>
            <consortium name="Broad Institute Genome Sequencing Center for Infectious Disease"/>
            <person name="Ma L.-J."/>
            <person name="Dead R."/>
            <person name="Young S."/>
            <person name="Zeng Q."/>
            <person name="Koehrsen M."/>
            <person name="Alvarado L."/>
            <person name="Berlin A."/>
            <person name="Chapman S.B."/>
            <person name="Chen Z."/>
            <person name="Freedman E."/>
            <person name="Gellesch M."/>
            <person name="Goldberg J."/>
            <person name="Griggs A."/>
            <person name="Gujja S."/>
            <person name="Heilman E.R."/>
            <person name="Heiman D."/>
            <person name="Hepburn T."/>
            <person name="Howarth C."/>
            <person name="Jen D."/>
            <person name="Larson L."/>
            <person name="Mehta T."/>
            <person name="Neiman D."/>
            <person name="Pearson M."/>
            <person name="Roberts A."/>
            <person name="Saif S."/>
            <person name="Shea T."/>
            <person name="Shenoy N."/>
            <person name="Sisk P."/>
            <person name="Stolte C."/>
            <person name="Sykes S."/>
            <person name="Walk T."/>
            <person name="White J."/>
            <person name="Yandava C."/>
            <person name="Haas B."/>
            <person name="Nusbaum C."/>
            <person name="Birren B."/>
        </authorList>
    </citation>
    <scope>NUCLEOTIDE SEQUENCE</scope>
    <source>
        <strain evidence="1">R3-111a-1</strain>
    </source>
</reference>
<dbReference type="VEuPathDB" id="FungiDB:GGTG_11709"/>
<dbReference type="RefSeq" id="XP_009227864.1">
    <property type="nucleotide sequence ID" value="XM_009229600.1"/>
</dbReference>
<evidence type="ECO:0000313" key="1">
    <source>
        <dbReference type="EMBL" id="EJT70686.1"/>
    </source>
</evidence>
<reference evidence="2" key="4">
    <citation type="journal article" date="2015" name="G3 (Bethesda)">
        <title>Genome sequences of three phytopathogenic species of the Magnaporthaceae family of fungi.</title>
        <authorList>
            <person name="Okagaki L.H."/>
            <person name="Nunes C.C."/>
            <person name="Sailsbery J."/>
            <person name="Clay B."/>
            <person name="Brown D."/>
            <person name="John T."/>
            <person name="Oh Y."/>
            <person name="Young N."/>
            <person name="Fitzgerald M."/>
            <person name="Haas B.J."/>
            <person name="Zeng Q."/>
            <person name="Young S."/>
            <person name="Adiconis X."/>
            <person name="Fan L."/>
            <person name="Levin J.Z."/>
            <person name="Mitchell T.K."/>
            <person name="Okubara P.A."/>
            <person name="Farman M.L."/>
            <person name="Kohn L.M."/>
            <person name="Birren B."/>
            <person name="Ma L.-J."/>
            <person name="Dean R.A."/>
        </authorList>
    </citation>
    <scope>NUCLEOTIDE SEQUENCE</scope>
    <source>
        <strain evidence="2">R3-111a-1</strain>
    </source>
</reference>
<protein>
    <submittedName>
        <fullName evidence="1 2">Uncharacterized protein</fullName>
    </submittedName>
</protein>
<organism evidence="1">
    <name type="scientific">Gaeumannomyces tritici (strain R3-111a-1)</name>
    <name type="common">Wheat and barley take-all root rot fungus</name>
    <name type="synonym">Gaeumannomyces graminis var. tritici</name>
    <dbReference type="NCBI Taxonomy" id="644352"/>
    <lineage>
        <taxon>Eukaryota</taxon>
        <taxon>Fungi</taxon>
        <taxon>Dikarya</taxon>
        <taxon>Ascomycota</taxon>
        <taxon>Pezizomycotina</taxon>
        <taxon>Sordariomycetes</taxon>
        <taxon>Sordariomycetidae</taxon>
        <taxon>Magnaporthales</taxon>
        <taxon>Magnaporthaceae</taxon>
        <taxon>Gaeumannomyces</taxon>
    </lineage>
</organism>
<dbReference type="EnsemblFungi" id="EJT70686">
    <property type="protein sequence ID" value="EJT70686"/>
    <property type="gene ID" value="GGTG_11709"/>
</dbReference>
<sequence>MGANTMDAVAQGWVAKWRAQSGACQLSSWYKSQSGITTVPESTSRRECEIKAEAYADSRIESVYLLQRSASTANSARMGDMQPWPPDWCCVARDIEP</sequence>
<dbReference type="GeneID" id="20352167"/>